<dbReference type="GO" id="GO:0006357">
    <property type="term" value="P:regulation of transcription by RNA polymerase II"/>
    <property type="evidence" value="ECO:0007669"/>
    <property type="project" value="TreeGrafter"/>
</dbReference>
<dbReference type="CDD" id="cd16885">
    <property type="entry name" value="ARID_ARID5B"/>
    <property type="match status" value="1"/>
</dbReference>
<keyword evidence="5" id="KW-0238">DNA-binding</keyword>
<evidence type="ECO:0000256" key="5">
    <source>
        <dbReference type="ARBA" id="ARBA00023125"/>
    </source>
</evidence>
<feature type="compositionally biased region" description="Polar residues" evidence="9">
    <location>
        <begin position="490"/>
        <end position="506"/>
    </location>
</feature>
<reference evidence="12" key="1">
    <citation type="submission" date="2025-08" db="UniProtKB">
        <authorList>
            <consortium name="RefSeq"/>
        </authorList>
    </citation>
    <scope>IDENTIFICATION</scope>
</reference>
<evidence type="ECO:0000256" key="4">
    <source>
        <dbReference type="ARBA" id="ARBA00023015"/>
    </source>
</evidence>
<keyword evidence="7" id="KW-0804">Transcription</keyword>
<feature type="region of interest" description="Disordered" evidence="9">
    <location>
        <begin position="432"/>
        <end position="522"/>
    </location>
</feature>
<keyword evidence="11" id="KW-1185">Reference proteome</keyword>
<name>A0A6J2WBD7_CHACN</name>
<dbReference type="InterPro" id="IPR001606">
    <property type="entry name" value="ARID_dom"/>
</dbReference>
<protein>
    <recommendedName>
        <fullName evidence="3">AT-rich interactive domain-containing protein 5B</fullName>
    </recommendedName>
</protein>
<dbReference type="Pfam" id="PF01388">
    <property type="entry name" value="ARID"/>
    <property type="match status" value="1"/>
</dbReference>
<dbReference type="SMART" id="SM01014">
    <property type="entry name" value="ARID"/>
    <property type="match status" value="1"/>
</dbReference>
<dbReference type="InterPro" id="IPR030408">
    <property type="entry name" value="ARID5B_ARID/BRIGHT_DNA-bd"/>
</dbReference>
<feature type="compositionally biased region" description="Basic and acidic residues" evidence="9">
    <location>
        <begin position="433"/>
        <end position="444"/>
    </location>
</feature>
<dbReference type="SUPFAM" id="SSF46774">
    <property type="entry name" value="ARID-like"/>
    <property type="match status" value="1"/>
</dbReference>
<evidence type="ECO:0000256" key="9">
    <source>
        <dbReference type="SAM" id="MobiDB-lite"/>
    </source>
</evidence>
<accession>A0A6J2WBD7</accession>
<dbReference type="FunFam" id="1.10.150.60:FF:000004">
    <property type="entry name" value="AT-rich interactive domain-containing protein 5B"/>
    <property type="match status" value="1"/>
</dbReference>
<feature type="region of interest" description="Disordered" evidence="9">
    <location>
        <begin position="712"/>
        <end position="826"/>
    </location>
</feature>
<evidence type="ECO:0000256" key="6">
    <source>
        <dbReference type="ARBA" id="ARBA00023159"/>
    </source>
</evidence>
<feature type="region of interest" description="Disordered" evidence="9">
    <location>
        <begin position="252"/>
        <end position="345"/>
    </location>
</feature>
<dbReference type="PANTHER" id="PTHR13964:SF37">
    <property type="entry name" value="AT-RICH INTERACTIVE DOMAIN-CONTAINING PROTEIN 5B"/>
    <property type="match status" value="1"/>
</dbReference>
<evidence type="ECO:0000256" key="8">
    <source>
        <dbReference type="ARBA" id="ARBA00023242"/>
    </source>
</evidence>
<dbReference type="Proteomes" id="UP000504632">
    <property type="component" value="Chromosome 10"/>
</dbReference>
<evidence type="ECO:0000256" key="2">
    <source>
        <dbReference type="ARBA" id="ARBA00010608"/>
    </source>
</evidence>
<dbReference type="GO" id="GO:0000976">
    <property type="term" value="F:transcription cis-regulatory region binding"/>
    <property type="evidence" value="ECO:0007669"/>
    <property type="project" value="TreeGrafter"/>
</dbReference>
<organism evidence="11 12">
    <name type="scientific">Chanos chanos</name>
    <name type="common">Milkfish</name>
    <name type="synonym">Mugil chanos</name>
    <dbReference type="NCBI Taxonomy" id="29144"/>
    <lineage>
        <taxon>Eukaryota</taxon>
        <taxon>Metazoa</taxon>
        <taxon>Chordata</taxon>
        <taxon>Craniata</taxon>
        <taxon>Vertebrata</taxon>
        <taxon>Euteleostomi</taxon>
        <taxon>Actinopterygii</taxon>
        <taxon>Neopterygii</taxon>
        <taxon>Teleostei</taxon>
        <taxon>Ostariophysi</taxon>
        <taxon>Gonorynchiformes</taxon>
        <taxon>Chanidae</taxon>
        <taxon>Chanos</taxon>
    </lineage>
</organism>
<feature type="compositionally biased region" description="Polar residues" evidence="9">
    <location>
        <begin position="775"/>
        <end position="788"/>
    </location>
</feature>
<feature type="region of interest" description="Disordered" evidence="9">
    <location>
        <begin position="1029"/>
        <end position="1051"/>
    </location>
</feature>
<dbReference type="PROSITE" id="PS51011">
    <property type="entry name" value="ARID"/>
    <property type="match status" value="1"/>
</dbReference>
<evidence type="ECO:0000259" key="10">
    <source>
        <dbReference type="PROSITE" id="PS51011"/>
    </source>
</evidence>
<feature type="compositionally biased region" description="Polar residues" evidence="9">
    <location>
        <begin position="713"/>
        <end position="722"/>
    </location>
</feature>
<gene>
    <name evidence="12" type="primary">LOC115822065</name>
</gene>
<dbReference type="Gene3D" id="1.10.150.60">
    <property type="entry name" value="ARID DNA-binding domain"/>
    <property type="match status" value="1"/>
</dbReference>
<comment type="subcellular location">
    <subcellularLocation>
        <location evidence="1">Nucleus</location>
    </subcellularLocation>
</comment>
<dbReference type="GeneID" id="115822065"/>
<dbReference type="GO" id="GO:0005634">
    <property type="term" value="C:nucleus"/>
    <property type="evidence" value="ECO:0007669"/>
    <property type="project" value="UniProtKB-SubCell"/>
</dbReference>
<evidence type="ECO:0000256" key="3">
    <source>
        <dbReference type="ARBA" id="ARBA00013841"/>
    </source>
</evidence>
<feature type="compositionally biased region" description="Basic and acidic residues" evidence="9">
    <location>
        <begin position="453"/>
        <end position="463"/>
    </location>
</feature>
<dbReference type="InterPro" id="IPR036431">
    <property type="entry name" value="ARID_dom_sf"/>
</dbReference>
<keyword evidence="4" id="KW-0805">Transcription regulation</keyword>
<dbReference type="PANTHER" id="PTHR13964">
    <property type="entry name" value="RBP-RELATED"/>
    <property type="match status" value="1"/>
</dbReference>
<dbReference type="OrthoDB" id="1938591at2759"/>
<sequence length="1185" mass="130862">MEPNSLKWVGSSCGLHGPYVFYKAFRFHRDGRTRILSLGDFFLVRCQPGDPICIAELQLLWEERTTQQLLSSSKLYFLPEDTPNGRNVSHGEDEVIAVSEKVILRLEDLVKWTVWDFSGWAQGKQTVPSKVPILKELDTNGGNGPHLHRGKDPSPSSGLNFKDVQREKAQIGEDEDDNRRTKVLVLSYPQYCRHRCVLARLRGHPAGPLSERVIRALGGLVSLKGDTRVLYCKETFQHPTLGHNESVCDHFAPNLKGRPRKKKLSISQRRDSQNHDHTQTQTLKQSPQTTSESNSPEPKLQIKVKANCRTVMSRPKNGGIGKRASTEEGTGETQEKGDAGSAEECGTEEQAFLVALYKYMKERKTPIERIPYLGFKQINLWTMFQAAQKLGGYEMITAHRQWKHVYDELGGNPGSTSAATCTRRHYEKLLLPYERHTKGEDDRPLPMGKTRKHDPGEVTEGGRVRGLANKRPKTGQSQEQLSRRDKDPHSTVSSDSSENWTTQESVQVKGEQRNIKGEEEEEEELQLTVKKEMTLNDKNPLPHLHHHDNNSPKITEWDNQAHLENPVLNTLGKVTDRDRPNGMVPKASSLSSYPNWQCTKPGHISPLPFGTVDAPVARETQLHGDVVGLTASAVKPGLPNQDGIVSGLQTNNTAASNGGEVCGTPLNTSLHPKIYPGVMSPLAKKKLLSQVSERGLTVDDCTFVPPFPPSATMRKSTVSGASCSEDPVKQRLNDSSSPETALLTRPSVIQHAHKLKKHWSSGESRATGEPGRPDTFSQNVSQLQSPFQSHPHAQPLRSSSRDSFLHRMEAQGSREEPGENHKVPPLQEPVYVGDFYSSSFMHNLYGHAGHQISKTYTPGYLNRENQARGSDRNCKNLAPKPCDATQICYTPPPLGEQNRASPQDTQFVDEPTDLSLPKISQPKPLMCGPHRPTILWDSMANSVSLSGQPVVPGIPGTPKKLALDTSQNLGGWSEGGNTGHKVKQDRGYSTEEVKTTSQLAGAARHLKRSLEEPGNAVVPDRKIRAVSPLPASRDWGSSVSQTAEPEVETVKSAEPAVHLNSYTSDGHKYPLPTPLLGGLYPAGTFAAHEVCERGLSLALAQPHPLALLKGQTTMSPLMASPFTLNALMMQRHLLSTPHQLYRPLPNSVTPYRDLLSHGLYSLSPLNPHPPYTPLQLPSVQPGTKL</sequence>
<feature type="domain" description="ARID" evidence="10">
    <location>
        <begin position="346"/>
        <end position="438"/>
    </location>
</feature>
<dbReference type="SMART" id="SM00501">
    <property type="entry name" value="BRIGHT"/>
    <property type="match status" value="1"/>
</dbReference>
<evidence type="ECO:0000313" key="12">
    <source>
        <dbReference type="RefSeq" id="XP_030641573.1"/>
    </source>
</evidence>
<feature type="compositionally biased region" description="Polar residues" evidence="9">
    <location>
        <begin position="279"/>
        <end position="296"/>
    </location>
</feature>
<feature type="compositionally biased region" description="Basic and acidic residues" evidence="9">
    <location>
        <begin position="268"/>
        <end position="278"/>
    </location>
</feature>
<proteinExistence type="inferred from homology"/>
<keyword evidence="8" id="KW-0539">Nucleus</keyword>
<dbReference type="RefSeq" id="XP_030641573.1">
    <property type="nucleotide sequence ID" value="XM_030785713.1"/>
</dbReference>
<keyword evidence="6" id="KW-0010">Activator</keyword>
<feature type="region of interest" description="Disordered" evidence="9">
    <location>
        <begin position="138"/>
        <end position="160"/>
    </location>
</feature>
<evidence type="ECO:0000313" key="11">
    <source>
        <dbReference type="Proteomes" id="UP000504632"/>
    </source>
</evidence>
<dbReference type="AlphaFoldDB" id="A0A6J2WBD7"/>
<evidence type="ECO:0000256" key="7">
    <source>
        <dbReference type="ARBA" id="ARBA00023163"/>
    </source>
</evidence>
<dbReference type="InterPro" id="IPR051232">
    <property type="entry name" value="ARID/SWI1_ChromRemod"/>
</dbReference>
<comment type="similarity">
    <text evidence="2">Belongs to the ARID5B family.</text>
</comment>
<dbReference type="InParanoid" id="A0A6J2WBD7"/>
<evidence type="ECO:0000256" key="1">
    <source>
        <dbReference type="ARBA" id="ARBA00004123"/>
    </source>
</evidence>
<feature type="compositionally biased region" description="Basic and acidic residues" evidence="9">
    <location>
        <begin position="799"/>
        <end position="822"/>
    </location>
</feature>